<sequence length="213" mass="22552">MTNPYGPPPGQQPYPQQPMAPGHPQAGPPAGYPQSGPMPAQQGYPPQGGMPPQGPPSGPMPQQQVHPQGMPQQQMPPQPPMAPPPPGMGRLLIDCSYHWLAFLLVLFKPQVTINGQPGPKLEWGKNPIDLPPGQHQIQVHVNYLWKVGHTTAVIPVNQGQTQDVFYAAPSLVFLPGAMGPTPQETPGKVAAIAVSAGTALFVFLALVLPLLLG</sequence>
<reference evidence="3 4" key="1">
    <citation type="journal article" date="2019" name="Int. J. Syst. Evol. Microbiol.">
        <title>The Global Catalogue of Microorganisms (GCM) 10K type strain sequencing project: providing services to taxonomists for standard genome sequencing and annotation.</title>
        <authorList>
            <consortium name="The Broad Institute Genomics Platform"/>
            <consortium name="The Broad Institute Genome Sequencing Center for Infectious Disease"/>
            <person name="Wu L."/>
            <person name="Ma J."/>
        </authorList>
    </citation>
    <scope>NUCLEOTIDE SEQUENCE [LARGE SCALE GENOMIC DNA]</scope>
    <source>
        <strain evidence="3 4">JCM 16221</strain>
    </source>
</reference>
<accession>A0ABN3GNX4</accession>
<organism evidence="3 4">
    <name type="scientific">Saccharopolyspora halophila</name>
    <dbReference type="NCBI Taxonomy" id="405551"/>
    <lineage>
        <taxon>Bacteria</taxon>
        <taxon>Bacillati</taxon>
        <taxon>Actinomycetota</taxon>
        <taxon>Actinomycetes</taxon>
        <taxon>Pseudonocardiales</taxon>
        <taxon>Pseudonocardiaceae</taxon>
        <taxon>Saccharopolyspora</taxon>
    </lineage>
</organism>
<evidence type="ECO:0000256" key="2">
    <source>
        <dbReference type="SAM" id="Phobius"/>
    </source>
</evidence>
<keyword evidence="2" id="KW-1133">Transmembrane helix</keyword>
<protein>
    <submittedName>
        <fullName evidence="3">Uncharacterized protein</fullName>
    </submittedName>
</protein>
<keyword evidence="2" id="KW-0472">Membrane</keyword>
<feature type="compositionally biased region" description="Pro residues" evidence="1">
    <location>
        <begin position="1"/>
        <end position="18"/>
    </location>
</feature>
<comment type="caution">
    <text evidence="3">The sequence shown here is derived from an EMBL/GenBank/DDBJ whole genome shotgun (WGS) entry which is preliminary data.</text>
</comment>
<dbReference type="Proteomes" id="UP001501218">
    <property type="component" value="Unassembled WGS sequence"/>
</dbReference>
<feature type="compositionally biased region" description="Pro residues" evidence="1">
    <location>
        <begin position="48"/>
        <end position="59"/>
    </location>
</feature>
<evidence type="ECO:0000313" key="4">
    <source>
        <dbReference type="Proteomes" id="UP001501218"/>
    </source>
</evidence>
<gene>
    <name evidence="3" type="ORF">GCM10009854_39150</name>
</gene>
<evidence type="ECO:0000256" key="1">
    <source>
        <dbReference type="SAM" id="MobiDB-lite"/>
    </source>
</evidence>
<evidence type="ECO:0000313" key="3">
    <source>
        <dbReference type="EMBL" id="GAA2357030.1"/>
    </source>
</evidence>
<feature type="compositionally biased region" description="Low complexity" evidence="1">
    <location>
        <begin position="60"/>
        <end position="73"/>
    </location>
</feature>
<dbReference type="EMBL" id="BAAARA010000015">
    <property type="protein sequence ID" value="GAA2357030.1"/>
    <property type="molecule type" value="Genomic_DNA"/>
</dbReference>
<feature type="compositionally biased region" description="Pro residues" evidence="1">
    <location>
        <begin position="74"/>
        <end position="87"/>
    </location>
</feature>
<feature type="transmembrane region" description="Helical" evidence="2">
    <location>
        <begin position="189"/>
        <end position="212"/>
    </location>
</feature>
<name>A0ABN3GNX4_9PSEU</name>
<dbReference type="RefSeq" id="WP_344134755.1">
    <property type="nucleotide sequence ID" value="NZ_BAAARA010000015.1"/>
</dbReference>
<feature type="compositionally biased region" description="Low complexity" evidence="1">
    <location>
        <begin position="32"/>
        <end position="47"/>
    </location>
</feature>
<feature type="region of interest" description="Disordered" evidence="1">
    <location>
        <begin position="1"/>
        <end position="87"/>
    </location>
</feature>
<keyword evidence="4" id="KW-1185">Reference proteome</keyword>
<keyword evidence="2" id="KW-0812">Transmembrane</keyword>
<proteinExistence type="predicted"/>